<evidence type="ECO:0000313" key="3">
    <source>
        <dbReference type="Proteomes" id="UP001500957"/>
    </source>
</evidence>
<proteinExistence type="predicted"/>
<accession>A0ABN1HA55</accession>
<evidence type="ECO:0008006" key="4">
    <source>
        <dbReference type="Google" id="ProtNLM"/>
    </source>
</evidence>
<gene>
    <name evidence="2" type="ORF">GCM10009547_44150</name>
</gene>
<keyword evidence="1" id="KW-1133">Transmembrane helix</keyword>
<dbReference type="EMBL" id="BAAAHE010000048">
    <property type="protein sequence ID" value="GAA0635163.1"/>
    <property type="molecule type" value="Genomic_DNA"/>
</dbReference>
<dbReference type="InterPro" id="IPR016410">
    <property type="entry name" value="Phage_imm"/>
</dbReference>
<feature type="transmembrane region" description="Helical" evidence="1">
    <location>
        <begin position="46"/>
        <end position="71"/>
    </location>
</feature>
<keyword evidence="1" id="KW-0472">Membrane</keyword>
<name>A0ABN1HA55_9ACTN</name>
<evidence type="ECO:0000256" key="1">
    <source>
        <dbReference type="SAM" id="Phobius"/>
    </source>
</evidence>
<keyword evidence="1" id="KW-0812">Transmembrane</keyword>
<feature type="transmembrane region" description="Helical" evidence="1">
    <location>
        <begin position="12"/>
        <end position="34"/>
    </location>
</feature>
<dbReference type="RefSeq" id="WP_344608884.1">
    <property type="nucleotide sequence ID" value="NZ_BAAAHE010000048.1"/>
</dbReference>
<dbReference type="Proteomes" id="UP001500957">
    <property type="component" value="Unassembled WGS sequence"/>
</dbReference>
<protein>
    <recommendedName>
        <fullName evidence="4">Superinfection immunity protein</fullName>
    </recommendedName>
</protein>
<evidence type="ECO:0000313" key="2">
    <source>
        <dbReference type="EMBL" id="GAA0635163.1"/>
    </source>
</evidence>
<comment type="caution">
    <text evidence="2">The sequence shown here is derived from an EMBL/GenBank/DDBJ whole genome shotgun (WGS) entry which is preliminary data.</text>
</comment>
<keyword evidence="3" id="KW-1185">Reference proteome</keyword>
<sequence>MVRVITDRRSRPISVTISVILTICTLGYFLPWMVASLRGKSNAWAIFWLNLLLGWTVIGWIAALVLACTAHQVAGIAPGRR</sequence>
<organism evidence="2 3">
    <name type="scientific">Sporichthya brevicatena</name>
    <dbReference type="NCBI Taxonomy" id="171442"/>
    <lineage>
        <taxon>Bacteria</taxon>
        <taxon>Bacillati</taxon>
        <taxon>Actinomycetota</taxon>
        <taxon>Actinomycetes</taxon>
        <taxon>Sporichthyales</taxon>
        <taxon>Sporichthyaceae</taxon>
        <taxon>Sporichthya</taxon>
    </lineage>
</organism>
<reference evidence="2 3" key="1">
    <citation type="journal article" date="2019" name="Int. J. Syst. Evol. Microbiol.">
        <title>The Global Catalogue of Microorganisms (GCM) 10K type strain sequencing project: providing services to taxonomists for standard genome sequencing and annotation.</title>
        <authorList>
            <consortium name="The Broad Institute Genomics Platform"/>
            <consortium name="The Broad Institute Genome Sequencing Center for Infectious Disease"/>
            <person name="Wu L."/>
            <person name="Ma J."/>
        </authorList>
    </citation>
    <scope>NUCLEOTIDE SEQUENCE [LARGE SCALE GENOMIC DNA]</scope>
    <source>
        <strain evidence="2 3">JCM 10671</strain>
    </source>
</reference>
<dbReference type="Pfam" id="PF14373">
    <property type="entry name" value="Imm_superinfect"/>
    <property type="match status" value="1"/>
</dbReference>